<dbReference type="AlphaFoldDB" id="A0A3N0YAG0"/>
<feature type="region of interest" description="Disordered" evidence="1">
    <location>
        <begin position="1"/>
        <end position="32"/>
    </location>
</feature>
<dbReference type="Proteomes" id="UP000281406">
    <property type="component" value="Unassembled WGS sequence"/>
</dbReference>
<reference evidence="2 3" key="1">
    <citation type="submission" date="2018-10" db="EMBL/GenBank/DDBJ databases">
        <title>Genome assembly for a Yunnan-Guizhou Plateau 3E fish, Anabarilius grahami (Regan), and its evolutionary and genetic applications.</title>
        <authorList>
            <person name="Jiang W."/>
        </authorList>
    </citation>
    <scope>NUCLEOTIDE SEQUENCE [LARGE SCALE GENOMIC DNA]</scope>
    <source>
        <strain evidence="2">AG-KIZ</strain>
        <tissue evidence="2">Muscle</tissue>
    </source>
</reference>
<sequence>MDHELESLPTMEPEPTTVLLHPSQGQSLPPAPSCQLVPSSLLVPSSSLVPPSWLVPHNSSIPPSPLASSSTLAPPLASQSPAWLCNVDFLASPQVSRPMALLSLSAHRLHTLMAPPWSISPPLGFLILQASPWSLIALANSLASPGSSGRVSALYPFIGLLRLSLSSPHLHLGPLVYCPPFFLAPPPSVIPQVLPGPSAKAPPYVGSIVGSSSSCFSSSLSISSSDSTSKIPTLPPLLN</sequence>
<evidence type="ECO:0000256" key="1">
    <source>
        <dbReference type="SAM" id="MobiDB-lite"/>
    </source>
</evidence>
<keyword evidence="3" id="KW-1185">Reference proteome</keyword>
<comment type="caution">
    <text evidence="2">The sequence shown here is derived from an EMBL/GenBank/DDBJ whole genome shotgun (WGS) entry which is preliminary data.</text>
</comment>
<gene>
    <name evidence="2" type="ORF">DPX16_8536</name>
</gene>
<evidence type="ECO:0000313" key="3">
    <source>
        <dbReference type="Proteomes" id="UP000281406"/>
    </source>
</evidence>
<dbReference type="EMBL" id="RJVU01049301">
    <property type="protein sequence ID" value="ROL42790.1"/>
    <property type="molecule type" value="Genomic_DNA"/>
</dbReference>
<proteinExistence type="predicted"/>
<protein>
    <submittedName>
        <fullName evidence="2">Uncharacterized protein</fullName>
    </submittedName>
</protein>
<feature type="region of interest" description="Disordered" evidence="1">
    <location>
        <begin position="220"/>
        <end position="239"/>
    </location>
</feature>
<organism evidence="2 3">
    <name type="scientific">Anabarilius grahami</name>
    <name type="common">Kanglang fish</name>
    <name type="synonym">Barilius grahami</name>
    <dbReference type="NCBI Taxonomy" id="495550"/>
    <lineage>
        <taxon>Eukaryota</taxon>
        <taxon>Metazoa</taxon>
        <taxon>Chordata</taxon>
        <taxon>Craniata</taxon>
        <taxon>Vertebrata</taxon>
        <taxon>Euteleostomi</taxon>
        <taxon>Actinopterygii</taxon>
        <taxon>Neopterygii</taxon>
        <taxon>Teleostei</taxon>
        <taxon>Ostariophysi</taxon>
        <taxon>Cypriniformes</taxon>
        <taxon>Xenocyprididae</taxon>
        <taxon>Xenocypridinae</taxon>
        <taxon>Xenocypridinae incertae sedis</taxon>
        <taxon>Anabarilius</taxon>
    </lineage>
</organism>
<evidence type="ECO:0000313" key="2">
    <source>
        <dbReference type="EMBL" id="ROL42790.1"/>
    </source>
</evidence>
<feature type="compositionally biased region" description="Low complexity" evidence="1">
    <location>
        <begin position="220"/>
        <end position="231"/>
    </location>
</feature>
<accession>A0A3N0YAG0</accession>
<name>A0A3N0YAG0_ANAGA</name>